<proteinExistence type="predicted"/>
<protein>
    <submittedName>
        <fullName evidence="1">Uncharacterized protein</fullName>
    </submittedName>
</protein>
<organism evidence="1 2">
    <name type="scientific">Enterobacter agglomerans</name>
    <name type="common">Erwinia herbicola</name>
    <name type="synonym">Pantoea agglomerans</name>
    <dbReference type="NCBI Taxonomy" id="549"/>
    <lineage>
        <taxon>Bacteria</taxon>
        <taxon>Pseudomonadati</taxon>
        <taxon>Pseudomonadota</taxon>
        <taxon>Gammaproteobacteria</taxon>
        <taxon>Enterobacterales</taxon>
        <taxon>Erwiniaceae</taxon>
        <taxon>Pantoea</taxon>
        <taxon>Pantoea agglomerans group</taxon>
    </lineage>
</organism>
<gene>
    <name evidence="1" type="ORF">NCTC9381_02960</name>
</gene>
<reference evidence="1 2" key="1">
    <citation type="submission" date="2018-06" db="EMBL/GenBank/DDBJ databases">
        <authorList>
            <consortium name="Pathogen Informatics"/>
            <person name="Doyle S."/>
        </authorList>
    </citation>
    <scope>NUCLEOTIDE SEQUENCE [LARGE SCALE GENOMIC DNA]</scope>
    <source>
        <strain evidence="1 2">NCTC9381</strain>
    </source>
</reference>
<evidence type="ECO:0000313" key="2">
    <source>
        <dbReference type="Proteomes" id="UP000254640"/>
    </source>
</evidence>
<accession>A0A379AGK3</accession>
<dbReference type="AlphaFoldDB" id="A0A379AGK3"/>
<dbReference type="EMBL" id="UGSO01000001">
    <property type="protein sequence ID" value="SUB17044.1"/>
    <property type="molecule type" value="Genomic_DNA"/>
</dbReference>
<evidence type="ECO:0000313" key="1">
    <source>
        <dbReference type="EMBL" id="SUB17044.1"/>
    </source>
</evidence>
<sequence length="79" mass="8770">MARRFSRTDGGFAITGLQDLQQIISSRGVRHSSLDRMLTQLEETITALLALESNEASELAGIIWRLRCSLAQLKQAVPE</sequence>
<name>A0A379AGK3_ENTAG</name>
<keyword evidence="2" id="KW-1185">Reference proteome</keyword>
<dbReference type="Proteomes" id="UP000254640">
    <property type="component" value="Unassembled WGS sequence"/>
</dbReference>